<evidence type="ECO:0000313" key="1">
    <source>
        <dbReference type="EMBL" id="TRZ16712.1"/>
    </source>
</evidence>
<dbReference type="EMBL" id="SWJQ01000299">
    <property type="protein sequence ID" value="TRZ16712.1"/>
    <property type="molecule type" value="Genomic_DNA"/>
</dbReference>
<reference evidence="1" key="1">
    <citation type="submission" date="2019-04" db="EMBL/GenBank/DDBJ databases">
        <title>Genome assembly of Zosterops borbonicus 15179.</title>
        <authorList>
            <person name="Leroy T."/>
            <person name="Anselmetti Y."/>
            <person name="Tilak M.-K."/>
            <person name="Nabholz B."/>
        </authorList>
    </citation>
    <scope>NUCLEOTIDE SEQUENCE</scope>
    <source>
        <strain evidence="1">HGM_15179</strain>
        <tissue evidence="1">Muscle</tissue>
    </source>
</reference>
<sequence length="119" mass="12771">MQIHGRAEIHLQPIEEPMPEQVDAQRKLCGKPTVEQAPCKTCGIMKKGAKTGAGSLAGPVTPQGTHARAACSKGLFPVGESYAGTVHEELQPVGRTHVGEVCEKLSHMGRTSCWSERRV</sequence>
<dbReference type="AlphaFoldDB" id="A0A8K1LK19"/>
<dbReference type="OrthoDB" id="9395480at2759"/>
<proteinExistence type="predicted"/>
<gene>
    <name evidence="1" type="ORF">HGM15179_010402</name>
</gene>
<dbReference type="Proteomes" id="UP000796761">
    <property type="component" value="Unassembled WGS sequence"/>
</dbReference>
<protein>
    <submittedName>
        <fullName evidence="1">Uncharacterized protein</fullName>
    </submittedName>
</protein>
<accession>A0A8K1LK19</accession>
<evidence type="ECO:0000313" key="2">
    <source>
        <dbReference type="Proteomes" id="UP000796761"/>
    </source>
</evidence>
<comment type="caution">
    <text evidence="1">The sequence shown here is derived from an EMBL/GenBank/DDBJ whole genome shotgun (WGS) entry which is preliminary data.</text>
</comment>
<keyword evidence="2" id="KW-1185">Reference proteome</keyword>
<organism evidence="1 2">
    <name type="scientific">Zosterops borbonicus</name>
    <dbReference type="NCBI Taxonomy" id="364589"/>
    <lineage>
        <taxon>Eukaryota</taxon>
        <taxon>Metazoa</taxon>
        <taxon>Chordata</taxon>
        <taxon>Craniata</taxon>
        <taxon>Vertebrata</taxon>
        <taxon>Euteleostomi</taxon>
        <taxon>Archelosauria</taxon>
        <taxon>Archosauria</taxon>
        <taxon>Dinosauria</taxon>
        <taxon>Saurischia</taxon>
        <taxon>Theropoda</taxon>
        <taxon>Coelurosauria</taxon>
        <taxon>Aves</taxon>
        <taxon>Neognathae</taxon>
        <taxon>Neoaves</taxon>
        <taxon>Telluraves</taxon>
        <taxon>Australaves</taxon>
        <taxon>Passeriformes</taxon>
        <taxon>Sylvioidea</taxon>
        <taxon>Zosteropidae</taxon>
        <taxon>Zosterops</taxon>
    </lineage>
</organism>
<name>A0A8K1LK19_9PASS</name>